<evidence type="ECO:0000256" key="1">
    <source>
        <dbReference type="SAM" id="Phobius"/>
    </source>
</evidence>
<dbReference type="AlphaFoldDB" id="A0AAV9VZL3"/>
<feature type="transmembrane region" description="Helical" evidence="1">
    <location>
        <begin position="252"/>
        <end position="274"/>
    </location>
</feature>
<gene>
    <name evidence="2" type="ORF">TWF481_011032</name>
</gene>
<evidence type="ECO:0000313" key="3">
    <source>
        <dbReference type="Proteomes" id="UP001370758"/>
    </source>
</evidence>
<comment type="caution">
    <text evidence="2">The sequence shown here is derived from an EMBL/GenBank/DDBJ whole genome shotgun (WGS) entry which is preliminary data.</text>
</comment>
<accession>A0AAV9VZL3</accession>
<evidence type="ECO:0000313" key="2">
    <source>
        <dbReference type="EMBL" id="KAK6498440.1"/>
    </source>
</evidence>
<keyword evidence="1" id="KW-0472">Membrane</keyword>
<sequence>MSNSTGMLTTRQRTPRPLLNDHYTFIIGPSRAKLTIHSTVFDLYAPDFHKESPSVYPTLTPLATKITFEFCSSRYTGIAPLHYDSETLQNCYDVYNCAETWGIQALKTHVCQVISSSNILANVEDYGGFLAQVYQLYLRLLGQETRDQSLSDALTRCLRTISEEHRVHPGASRAGVRSRLHPARNRDEEMQDTLDTEFNRLNGGCSCVFCRHQRANYGKDRRGRLWGYKAARADLIHDSKAIWSNGLSPLRIIASLVFTTWTLAMLGWLVLLLGPKTVFRGCFRKLVVVLTYFLLLAVLQFALAVLIAGKFIFDELQPVFKLPVNIAKWVAWKVVFPQLPSARSCKRLLLYISPVLIYLSYRISRDYVKGNGPFDQLTKLILKDNPWLAGKRVFHYYAGIRDPKRTAEWVKSFRDYLDKFEKVRRKAF</sequence>
<keyword evidence="1" id="KW-1133">Transmembrane helix</keyword>
<organism evidence="2 3">
    <name type="scientific">Arthrobotrys musiformis</name>
    <dbReference type="NCBI Taxonomy" id="47236"/>
    <lineage>
        <taxon>Eukaryota</taxon>
        <taxon>Fungi</taxon>
        <taxon>Dikarya</taxon>
        <taxon>Ascomycota</taxon>
        <taxon>Pezizomycotina</taxon>
        <taxon>Orbiliomycetes</taxon>
        <taxon>Orbiliales</taxon>
        <taxon>Orbiliaceae</taxon>
        <taxon>Arthrobotrys</taxon>
    </lineage>
</organism>
<dbReference type="EMBL" id="JAVHJL010000008">
    <property type="protein sequence ID" value="KAK6498440.1"/>
    <property type="molecule type" value="Genomic_DNA"/>
</dbReference>
<protein>
    <recommendedName>
        <fullName evidence="4">BTB domain-containing protein</fullName>
    </recommendedName>
</protein>
<proteinExistence type="predicted"/>
<keyword evidence="3" id="KW-1185">Reference proteome</keyword>
<evidence type="ECO:0008006" key="4">
    <source>
        <dbReference type="Google" id="ProtNLM"/>
    </source>
</evidence>
<feature type="transmembrane region" description="Helical" evidence="1">
    <location>
        <begin position="286"/>
        <end position="313"/>
    </location>
</feature>
<name>A0AAV9VZL3_9PEZI</name>
<reference evidence="2 3" key="1">
    <citation type="submission" date="2023-08" db="EMBL/GenBank/DDBJ databases">
        <authorList>
            <person name="Palmer J.M."/>
        </authorList>
    </citation>
    <scope>NUCLEOTIDE SEQUENCE [LARGE SCALE GENOMIC DNA]</scope>
    <source>
        <strain evidence="2 3">TWF481</strain>
    </source>
</reference>
<dbReference type="Proteomes" id="UP001370758">
    <property type="component" value="Unassembled WGS sequence"/>
</dbReference>
<keyword evidence="1" id="KW-0812">Transmembrane</keyword>